<feature type="compositionally biased region" description="Basic residues" evidence="1">
    <location>
        <begin position="68"/>
        <end position="78"/>
    </location>
</feature>
<dbReference type="EMBL" id="JBICBT010000163">
    <property type="protein sequence ID" value="KAL3122025.1"/>
    <property type="molecule type" value="Genomic_DNA"/>
</dbReference>
<evidence type="ECO:0000256" key="2">
    <source>
        <dbReference type="SAM" id="SignalP"/>
    </source>
</evidence>
<comment type="caution">
    <text evidence="3">The sequence shown here is derived from an EMBL/GenBank/DDBJ whole genome shotgun (WGS) entry which is preliminary data.</text>
</comment>
<evidence type="ECO:0000313" key="4">
    <source>
        <dbReference type="Proteomes" id="UP001620626"/>
    </source>
</evidence>
<feature type="region of interest" description="Disordered" evidence="1">
    <location>
        <begin position="51"/>
        <end position="86"/>
    </location>
</feature>
<sequence length="86" mass="9514">MFFCSALNLFFSFSVICLLLRDVSSALSSNGFDTSVVDCYIAEHSVPPFGSCKTTTEMPPTSGQQKRPTQKTRRKSQRTKATALEN</sequence>
<feature type="compositionally biased region" description="Polar residues" evidence="1">
    <location>
        <begin position="52"/>
        <end position="67"/>
    </location>
</feature>
<accession>A0ABD2M3C5</accession>
<evidence type="ECO:0008006" key="5">
    <source>
        <dbReference type="Google" id="ProtNLM"/>
    </source>
</evidence>
<name>A0ABD2M3C5_9BILA</name>
<feature type="chain" id="PRO_5044829314" description="Secreted protein" evidence="2">
    <location>
        <begin position="26"/>
        <end position="86"/>
    </location>
</feature>
<proteinExistence type="predicted"/>
<reference evidence="3 4" key="1">
    <citation type="submission" date="2024-10" db="EMBL/GenBank/DDBJ databases">
        <authorList>
            <person name="Kim D."/>
        </authorList>
    </citation>
    <scope>NUCLEOTIDE SEQUENCE [LARGE SCALE GENOMIC DNA]</scope>
    <source>
        <strain evidence="3">BH-2024</strain>
    </source>
</reference>
<protein>
    <recommendedName>
        <fullName evidence="5">Secreted protein</fullName>
    </recommendedName>
</protein>
<evidence type="ECO:0000256" key="1">
    <source>
        <dbReference type="SAM" id="MobiDB-lite"/>
    </source>
</evidence>
<dbReference type="Proteomes" id="UP001620626">
    <property type="component" value="Unassembled WGS sequence"/>
</dbReference>
<organism evidence="3 4">
    <name type="scientific">Heterodera trifolii</name>
    <dbReference type="NCBI Taxonomy" id="157864"/>
    <lineage>
        <taxon>Eukaryota</taxon>
        <taxon>Metazoa</taxon>
        <taxon>Ecdysozoa</taxon>
        <taxon>Nematoda</taxon>
        <taxon>Chromadorea</taxon>
        <taxon>Rhabditida</taxon>
        <taxon>Tylenchina</taxon>
        <taxon>Tylenchomorpha</taxon>
        <taxon>Tylenchoidea</taxon>
        <taxon>Heteroderidae</taxon>
        <taxon>Heteroderinae</taxon>
        <taxon>Heterodera</taxon>
    </lineage>
</organism>
<keyword evidence="4" id="KW-1185">Reference proteome</keyword>
<dbReference type="AlphaFoldDB" id="A0ABD2M3C5"/>
<gene>
    <name evidence="3" type="ORF">niasHT_006279</name>
</gene>
<keyword evidence="2" id="KW-0732">Signal</keyword>
<feature type="signal peptide" evidence="2">
    <location>
        <begin position="1"/>
        <end position="25"/>
    </location>
</feature>
<evidence type="ECO:0000313" key="3">
    <source>
        <dbReference type="EMBL" id="KAL3122025.1"/>
    </source>
</evidence>